<dbReference type="RefSeq" id="WP_175110143.1">
    <property type="nucleotide sequence ID" value="NZ_CADIKF010000007.1"/>
</dbReference>
<evidence type="ECO:0000313" key="5">
    <source>
        <dbReference type="Proteomes" id="UP000494329"/>
    </source>
</evidence>
<accession>A0A6J5DBT2</accession>
<dbReference type="UniPathway" id="UPA00148"/>
<dbReference type="Pfam" id="PF02571">
    <property type="entry name" value="CbiJ"/>
    <property type="match status" value="1"/>
</dbReference>
<keyword evidence="3 4" id="KW-0560">Oxidoreductase</keyword>
<proteinExistence type="predicted"/>
<reference evidence="4 5" key="1">
    <citation type="submission" date="2020-04" db="EMBL/GenBank/DDBJ databases">
        <authorList>
            <person name="De Canck E."/>
        </authorList>
    </citation>
    <scope>NUCLEOTIDE SEQUENCE [LARGE SCALE GENOMIC DNA]</scope>
    <source>
        <strain evidence="4 5">LMG 29739</strain>
    </source>
</reference>
<comment type="pathway">
    <text evidence="1">Cofactor biosynthesis; adenosylcobalamin biosynthesis.</text>
</comment>
<evidence type="ECO:0000256" key="3">
    <source>
        <dbReference type="ARBA" id="ARBA00023002"/>
    </source>
</evidence>
<dbReference type="EMBL" id="CADIKF010000007">
    <property type="protein sequence ID" value="CAB3751730.1"/>
    <property type="molecule type" value="Genomic_DNA"/>
</dbReference>
<protein>
    <submittedName>
        <fullName evidence="4">Precorrin-6A reductase</fullName>
        <ecNumber evidence="4">1.3.1.54</ecNumber>
    </submittedName>
</protein>
<dbReference type="GO" id="GO:0016994">
    <property type="term" value="F:precorrin-6A reductase activity"/>
    <property type="evidence" value="ECO:0007669"/>
    <property type="project" value="UniProtKB-EC"/>
</dbReference>
<dbReference type="PANTHER" id="PTHR36925:SF1">
    <property type="entry name" value="COBALT-PRECORRIN-6A REDUCTASE"/>
    <property type="match status" value="1"/>
</dbReference>
<keyword evidence="2" id="KW-0169">Cobalamin biosynthesis</keyword>
<dbReference type="Proteomes" id="UP000494329">
    <property type="component" value="Unassembled WGS sequence"/>
</dbReference>
<evidence type="ECO:0000313" key="4">
    <source>
        <dbReference type="EMBL" id="CAB3751730.1"/>
    </source>
</evidence>
<dbReference type="EC" id="1.3.1.54" evidence="4"/>
<dbReference type="NCBIfam" id="NF005969">
    <property type="entry name" value="PRK08057.1-3"/>
    <property type="match status" value="1"/>
</dbReference>
<keyword evidence="5" id="KW-1185">Reference proteome</keyword>
<dbReference type="GO" id="GO:0009236">
    <property type="term" value="P:cobalamin biosynthetic process"/>
    <property type="evidence" value="ECO:0007669"/>
    <property type="project" value="UniProtKB-UniPathway"/>
</dbReference>
<organism evidence="4 5">
    <name type="scientific">Paraburkholderia solisilvae</name>
    <dbReference type="NCBI Taxonomy" id="624376"/>
    <lineage>
        <taxon>Bacteria</taxon>
        <taxon>Pseudomonadati</taxon>
        <taxon>Pseudomonadota</taxon>
        <taxon>Betaproteobacteria</taxon>
        <taxon>Burkholderiales</taxon>
        <taxon>Burkholderiaceae</taxon>
        <taxon>Paraburkholderia</taxon>
    </lineage>
</organism>
<dbReference type="PANTHER" id="PTHR36925">
    <property type="entry name" value="COBALT-PRECORRIN-6A REDUCTASE"/>
    <property type="match status" value="1"/>
</dbReference>
<name>A0A6J5DBT2_9BURK</name>
<sequence>MSRILLLGGTGDALQIARKLTALDVYSVAGLGRTPVGLACAVRVGGFGGEEGLAQYLHTEGVALLIDATHPYAARISANAAAASRAAGVPCWALRRPGWDAQPDDDWRWVDDWAGVRAAIAPFARPFFTLGREALEHLDEIPAHQHWTVRCLDAHPGNARATVIDARGPFSVDSERALFAENAFDVVISKHSGGSATQAKLEVARERGVPVIMVRRPVLPAVERMFAGADELLAALQSDAPRA</sequence>
<dbReference type="AlphaFoldDB" id="A0A6J5DBT2"/>
<dbReference type="NCBIfam" id="NF005968">
    <property type="entry name" value="PRK08057.1-2"/>
    <property type="match status" value="1"/>
</dbReference>
<gene>
    <name evidence="4" type="primary">cobK</name>
    <name evidence="4" type="ORF">LMG29739_01368</name>
</gene>
<evidence type="ECO:0000256" key="1">
    <source>
        <dbReference type="ARBA" id="ARBA00004953"/>
    </source>
</evidence>
<evidence type="ECO:0000256" key="2">
    <source>
        <dbReference type="ARBA" id="ARBA00022573"/>
    </source>
</evidence>
<dbReference type="InterPro" id="IPR003723">
    <property type="entry name" value="Precorrin-6x_reduct"/>
</dbReference>
<dbReference type="PROSITE" id="PS51014">
    <property type="entry name" value="COBK_CBIJ"/>
    <property type="match status" value="1"/>
</dbReference>